<dbReference type="EMBL" id="CP036279">
    <property type="protein sequence ID" value="QDU61952.1"/>
    <property type="molecule type" value="Genomic_DNA"/>
</dbReference>
<dbReference type="GO" id="GO:0005524">
    <property type="term" value="F:ATP binding"/>
    <property type="evidence" value="ECO:0007669"/>
    <property type="project" value="UniProtKB-KW"/>
</dbReference>
<keyword evidence="5" id="KW-0472">Membrane</keyword>
<dbReference type="Proteomes" id="UP000317093">
    <property type="component" value="Chromosome"/>
</dbReference>
<keyword evidence="5" id="KW-1133">Transmembrane helix</keyword>
<dbReference type="PROSITE" id="PS50011">
    <property type="entry name" value="PROTEIN_KINASE_DOM"/>
    <property type="match status" value="1"/>
</dbReference>
<keyword evidence="1 7" id="KW-0808">Transferase</keyword>
<feature type="transmembrane region" description="Helical" evidence="5">
    <location>
        <begin position="756"/>
        <end position="779"/>
    </location>
</feature>
<evidence type="ECO:0000256" key="3">
    <source>
        <dbReference type="ARBA" id="ARBA00022777"/>
    </source>
</evidence>
<keyword evidence="8" id="KW-1185">Reference proteome</keyword>
<evidence type="ECO:0000256" key="2">
    <source>
        <dbReference type="ARBA" id="ARBA00022741"/>
    </source>
</evidence>
<evidence type="ECO:0000256" key="1">
    <source>
        <dbReference type="ARBA" id="ARBA00022679"/>
    </source>
</evidence>
<reference evidence="7 8" key="1">
    <citation type="submission" date="2019-02" db="EMBL/GenBank/DDBJ databases">
        <title>Deep-cultivation of Planctomycetes and their phenomic and genomic characterization uncovers novel biology.</title>
        <authorList>
            <person name="Wiegand S."/>
            <person name="Jogler M."/>
            <person name="Boedeker C."/>
            <person name="Pinto D."/>
            <person name="Vollmers J."/>
            <person name="Rivas-Marin E."/>
            <person name="Kohn T."/>
            <person name="Peeters S.H."/>
            <person name="Heuer A."/>
            <person name="Rast P."/>
            <person name="Oberbeckmann S."/>
            <person name="Bunk B."/>
            <person name="Jeske O."/>
            <person name="Meyerdierks A."/>
            <person name="Storesund J.E."/>
            <person name="Kallscheuer N."/>
            <person name="Luecker S."/>
            <person name="Lage O.M."/>
            <person name="Pohl T."/>
            <person name="Merkel B.J."/>
            <person name="Hornburger P."/>
            <person name="Mueller R.-W."/>
            <person name="Bruemmer F."/>
            <person name="Labrenz M."/>
            <person name="Spormann A.M."/>
            <person name="Op den Camp H."/>
            <person name="Overmann J."/>
            <person name="Amann R."/>
            <person name="Jetten M.S.M."/>
            <person name="Mascher T."/>
            <person name="Medema M.H."/>
            <person name="Devos D.P."/>
            <person name="Kaster A.-K."/>
            <person name="Ovreas L."/>
            <person name="Rohde M."/>
            <person name="Galperin M.Y."/>
            <person name="Jogler C."/>
        </authorList>
    </citation>
    <scope>NUCLEOTIDE SEQUENCE [LARGE SCALE GENOMIC DNA]</scope>
    <source>
        <strain evidence="7 8">Pan216</strain>
    </source>
</reference>
<keyword evidence="2" id="KW-0547">Nucleotide-binding</keyword>
<sequence length="784" mass="86785">MTSESERLFVAVMLNGGVLSEQSLAPLLSQSATLPDAELSELLIRQGELDAKERDEFQQRLERRLVEQPGRAGEIVSELLRRAVRDALGKVSDPSIRRFLEGRPIVVGGFGDAHFESSFVPIRMHAKGGIGEVWLAEDVALKREVALKRILPQHERNDRLVRRFNQEATITAQLQHPNIVPVYGFHPREDGCDAFYAMKFIRGNALSEVVSEASLLDEGGRFNPVELNRLVGVCIEVADAISYAHSQQVIHRDLKPENVIVGDFGEVLVVDWGLAKRAKAPKSDGGGTPESLDDLADERTLAGTVLGSPLYMAPEQAAGRIGDIDARTDVYGLGAILFTILCGRPPHAEHSGSTIREHLQIVAKSPTPRARAIRPNVSPSLDAVCAKAMAPKPGDRYPSAEAFVHDLRRWQAGEPVDAYREPLLRRIVRWSIRHPSWTIAIALLFFVASVGPAMLLTYTLLSRDARIDRLLSYLNDDDSFIASEISFRYQQMVSATRYLARSSLAERMLKQAATDASQLDQTTFEDLTSWLRDHGSVTSVYMLDDAGRPLLQVVRNNSLNDKPRIVPPTLPPNANETILEPLAKLSAKRVFISEPRFERRPDGSFAPVVVFTTRVWNAKTGERLGTLLVTAPFSRLFLGPKKDEFPKTSHASEISVATPDGKLLAMISENQVVSLGREEGLKMLENWEELAPTFEGNRSANRMGVRYTSKSGEVVYARKARFDPNNADRFLVIVASTPFSTIVQQQRVQALSMAPAFVLSFFVACLIAVLILLCFKQLATAKLS</sequence>
<dbReference type="InterPro" id="IPR029151">
    <property type="entry name" value="Sensor-like_sf"/>
</dbReference>
<dbReference type="InterPro" id="IPR011009">
    <property type="entry name" value="Kinase-like_dom_sf"/>
</dbReference>
<dbReference type="Gene3D" id="3.30.200.20">
    <property type="entry name" value="Phosphorylase Kinase, domain 1"/>
    <property type="match status" value="1"/>
</dbReference>
<dbReference type="Gene3D" id="1.10.510.10">
    <property type="entry name" value="Transferase(Phosphotransferase) domain 1"/>
    <property type="match status" value="1"/>
</dbReference>
<dbReference type="CDD" id="cd14014">
    <property type="entry name" value="STKc_PknB_like"/>
    <property type="match status" value="1"/>
</dbReference>
<feature type="transmembrane region" description="Helical" evidence="5">
    <location>
        <begin position="437"/>
        <end position="461"/>
    </location>
</feature>
<dbReference type="SUPFAM" id="SSF56112">
    <property type="entry name" value="Protein kinase-like (PK-like)"/>
    <property type="match status" value="1"/>
</dbReference>
<feature type="domain" description="Protein kinase" evidence="6">
    <location>
        <begin position="119"/>
        <end position="408"/>
    </location>
</feature>
<protein>
    <submittedName>
        <fullName evidence="7">Serine/threonine-protein kinase PknD</fullName>
        <ecNumber evidence="7">2.7.11.1</ecNumber>
    </submittedName>
</protein>
<accession>A0A518B4R9</accession>
<dbReference type="SUPFAM" id="SSF103190">
    <property type="entry name" value="Sensory domain-like"/>
    <property type="match status" value="1"/>
</dbReference>
<keyword evidence="4" id="KW-0067">ATP-binding</keyword>
<dbReference type="Gene3D" id="3.30.450.20">
    <property type="entry name" value="PAS domain"/>
    <property type="match status" value="1"/>
</dbReference>
<dbReference type="Pfam" id="PF00069">
    <property type="entry name" value="Pkinase"/>
    <property type="match status" value="1"/>
</dbReference>
<dbReference type="PANTHER" id="PTHR43289:SF6">
    <property type="entry name" value="SERINE_THREONINE-PROTEIN KINASE NEKL-3"/>
    <property type="match status" value="1"/>
</dbReference>
<evidence type="ECO:0000313" key="7">
    <source>
        <dbReference type="EMBL" id="QDU61952.1"/>
    </source>
</evidence>
<dbReference type="InterPro" id="IPR008271">
    <property type="entry name" value="Ser/Thr_kinase_AS"/>
</dbReference>
<keyword evidence="3 7" id="KW-0418">Kinase</keyword>
<dbReference type="EC" id="2.7.11.1" evidence="7"/>
<dbReference type="PROSITE" id="PS00108">
    <property type="entry name" value="PROTEIN_KINASE_ST"/>
    <property type="match status" value="1"/>
</dbReference>
<dbReference type="GO" id="GO:0004674">
    <property type="term" value="F:protein serine/threonine kinase activity"/>
    <property type="evidence" value="ECO:0007669"/>
    <property type="project" value="UniProtKB-EC"/>
</dbReference>
<dbReference type="OrthoDB" id="6111975at2"/>
<dbReference type="SMART" id="SM00220">
    <property type="entry name" value="S_TKc"/>
    <property type="match status" value="1"/>
</dbReference>
<evidence type="ECO:0000313" key="8">
    <source>
        <dbReference type="Proteomes" id="UP000317093"/>
    </source>
</evidence>
<dbReference type="AlphaFoldDB" id="A0A518B4R9"/>
<dbReference type="RefSeq" id="WP_145258473.1">
    <property type="nucleotide sequence ID" value="NZ_CP036279.1"/>
</dbReference>
<proteinExistence type="predicted"/>
<evidence type="ECO:0000256" key="5">
    <source>
        <dbReference type="SAM" id="Phobius"/>
    </source>
</evidence>
<evidence type="ECO:0000256" key="4">
    <source>
        <dbReference type="ARBA" id="ARBA00022840"/>
    </source>
</evidence>
<keyword evidence="5" id="KW-0812">Transmembrane</keyword>
<gene>
    <name evidence="7" type="primary">pknD_19</name>
    <name evidence="7" type="ORF">Pan216_28180</name>
</gene>
<dbReference type="KEGG" id="knv:Pan216_28180"/>
<dbReference type="InterPro" id="IPR000719">
    <property type="entry name" value="Prot_kinase_dom"/>
</dbReference>
<name>A0A518B4R9_9BACT</name>
<evidence type="ECO:0000259" key="6">
    <source>
        <dbReference type="PROSITE" id="PS50011"/>
    </source>
</evidence>
<dbReference type="PANTHER" id="PTHR43289">
    <property type="entry name" value="MITOGEN-ACTIVATED PROTEIN KINASE KINASE KINASE 20-RELATED"/>
    <property type="match status" value="1"/>
</dbReference>
<organism evidence="7 8">
    <name type="scientific">Kolteria novifilia</name>
    <dbReference type="NCBI Taxonomy" id="2527975"/>
    <lineage>
        <taxon>Bacteria</taxon>
        <taxon>Pseudomonadati</taxon>
        <taxon>Planctomycetota</taxon>
        <taxon>Planctomycetia</taxon>
        <taxon>Kolteriales</taxon>
        <taxon>Kolteriaceae</taxon>
        <taxon>Kolteria</taxon>
    </lineage>
</organism>